<feature type="transmembrane region" description="Helical" evidence="10">
    <location>
        <begin position="141"/>
        <end position="161"/>
    </location>
</feature>
<feature type="transmembrane region" description="Helical" evidence="10">
    <location>
        <begin position="80"/>
        <end position="97"/>
    </location>
</feature>
<dbReference type="PANTHER" id="PTHR23294:SF0">
    <property type="entry name" value="UNC93-LIKE PROTEIN MFSD11"/>
    <property type="match status" value="1"/>
</dbReference>
<dbReference type="Gene3D" id="1.20.1250.20">
    <property type="entry name" value="MFS general substrate transporter like domains"/>
    <property type="match status" value="1"/>
</dbReference>
<feature type="compositionally biased region" description="Acidic residues" evidence="9">
    <location>
        <begin position="517"/>
        <end position="533"/>
    </location>
</feature>
<dbReference type="InterPro" id="IPR051617">
    <property type="entry name" value="UNC-93-like_regulator"/>
</dbReference>
<proteinExistence type="inferred from homology"/>
<feature type="region of interest" description="Disordered" evidence="9">
    <location>
        <begin position="503"/>
        <end position="547"/>
    </location>
</feature>
<evidence type="ECO:0000256" key="7">
    <source>
        <dbReference type="ARBA" id="ARBA00040302"/>
    </source>
</evidence>
<evidence type="ECO:0000256" key="2">
    <source>
        <dbReference type="ARBA" id="ARBA00009172"/>
    </source>
</evidence>
<feature type="transmembrane region" description="Helical" evidence="10">
    <location>
        <begin position="12"/>
        <end position="31"/>
    </location>
</feature>
<comment type="subcellular location">
    <subcellularLocation>
        <location evidence="1">Membrane</location>
        <topology evidence="1">Multi-pass membrane protein</topology>
    </subcellularLocation>
</comment>
<feature type="transmembrane region" description="Helical" evidence="10">
    <location>
        <begin position="103"/>
        <end position="121"/>
    </location>
</feature>
<dbReference type="Proteomes" id="UP000515154">
    <property type="component" value="Linkage group LG22"/>
</dbReference>
<feature type="transmembrane region" description="Helical" evidence="10">
    <location>
        <begin position="51"/>
        <end position="73"/>
    </location>
</feature>
<evidence type="ECO:0000313" key="11">
    <source>
        <dbReference type="Proteomes" id="UP000515154"/>
    </source>
</evidence>
<evidence type="ECO:0000256" key="8">
    <source>
        <dbReference type="ARBA" id="ARBA00041910"/>
    </source>
</evidence>
<feature type="transmembrane region" description="Helical" evidence="10">
    <location>
        <begin position="238"/>
        <end position="259"/>
    </location>
</feature>
<feature type="transmembrane region" description="Helical" evidence="10">
    <location>
        <begin position="310"/>
        <end position="329"/>
    </location>
</feature>
<keyword evidence="11" id="KW-1185">Reference proteome</keyword>
<dbReference type="AlphaFoldDB" id="A0A7E6FM87"/>
<feature type="transmembrane region" description="Helical" evidence="10">
    <location>
        <begin position="173"/>
        <end position="193"/>
    </location>
</feature>
<evidence type="ECO:0000256" key="6">
    <source>
        <dbReference type="ARBA" id="ARBA00023180"/>
    </source>
</evidence>
<evidence type="ECO:0000256" key="3">
    <source>
        <dbReference type="ARBA" id="ARBA00022692"/>
    </source>
</evidence>
<evidence type="ECO:0000256" key="4">
    <source>
        <dbReference type="ARBA" id="ARBA00022989"/>
    </source>
</evidence>
<dbReference type="GO" id="GO:0016020">
    <property type="term" value="C:membrane"/>
    <property type="evidence" value="ECO:0007669"/>
    <property type="project" value="UniProtKB-SubCell"/>
</dbReference>
<keyword evidence="3 10" id="KW-0812">Transmembrane</keyword>
<gene>
    <name evidence="12" type="primary">LOC115223274</name>
</gene>
<keyword evidence="5 10" id="KW-0472">Membrane</keyword>
<organism evidence="11 12">
    <name type="scientific">Octopus sinensis</name>
    <name type="common">East Asian common octopus</name>
    <dbReference type="NCBI Taxonomy" id="2607531"/>
    <lineage>
        <taxon>Eukaryota</taxon>
        <taxon>Metazoa</taxon>
        <taxon>Spiralia</taxon>
        <taxon>Lophotrochozoa</taxon>
        <taxon>Mollusca</taxon>
        <taxon>Cephalopoda</taxon>
        <taxon>Coleoidea</taxon>
        <taxon>Octopodiformes</taxon>
        <taxon>Octopoda</taxon>
        <taxon>Incirrata</taxon>
        <taxon>Octopodidae</taxon>
        <taxon>Octopus</taxon>
    </lineage>
</organism>
<evidence type="ECO:0000256" key="10">
    <source>
        <dbReference type="SAM" id="Phobius"/>
    </source>
</evidence>
<feature type="transmembrane region" description="Helical" evidence="10">
    <location>
        <begin position="385"/>
        <end position="404"/>
    </location>
</feature>
<dbReference type="RefSeq" id="XP_036367982.1">
    <property type="nucleotide sequence ID" value="XM_036512089.1"/>
</dbReference>
<comment type="similarity">
    <text evidence="2">Belongs to the unc-93 family.</text>
</comment>
<feature type="compositionally biased region" description="Basic and acidic residues" evidence="9">
    <location>
        <begin position="503"/>
        <end position="516"/>
    </location>
</feature>
<dbReference type="CDD" id="cd17407">
    <property type="entry name" value="MFS_MFSD11"/>
    <property type="match status" value="1"/>
</dbReference>
<evidence type="ECO:0000256" key="1">
    <source>
        <dbReference type="ARBA" id="ARBA00004141"/>
    </source>
</evidence>
<protein>
    <recommendedName>
        <fullName evidence="7">UNC93-like protein MFSD11</fullName>
    </recommendedName>
    <alternativeName>
        <fullName evidence="8">Major facilitator superfamily domain-containing protein 11</fullName>
    </alternativeName>
</protein>
<dbReference type="SUPFAM" id="SSF103473">
    <property type="entry name" value="MFS general substrate transporter"/>
    <property type="match status" value="1"/>
</dbReference>
<keyword evidence="6" id="KW-0325">Glycoprotein</keyword>
<feature type="transmembrane region" description="Helical" evidence="10">
    <location>
        <begin position="279"/>
        <end position="298"/>
    </location>
</feature>
<evidence type="ECO:0000256" key="9">
    <source>
        <dbReference type="SAM" id="MobiDB-lite"/>
    </source>
</evidence>
<feature type="transmembrane region" description="Helical" evidence="10">
    <location>
        <begin position="410"/>
        <end position="433"/>
    </location>
</feature>
<sequence>MPPQSFCNANMYNVIILGLAFMFIFTAFQTTSMVQKTVLHSASNTTKQGDGYVSLGVIYTTFALCNWIAPVIIFLCGTKISMIVGGVTYLLFILSFLKPIYWTLYFGSVLIGFGAAVIWTAQGAFLTNNSNSETMSRNSGIFWALLQCSLLWGNIYTYFTFQGKEVISDQMRLQLFAGLSGACGLGVLLLFILRSKVPPPPLSTDEPSMDKLDCSPANIAGVKSTFLRAFQLFKNKDMLLLLLPFVYTGIELTFFSGIYGTCLANNKHFGDKAKGLIGISGMVIGLGEILGGGIFGIFGKWTQRYGKDPFILLGYVVHVTACFLAFINLPHDSAQVESDYPTYFPSSIAVALVCSFLLGFGDSIFNTQIFAILGTVFPEDGAPAFALYKFAQSMAAAISFMYSIALPLQWQLLIMVILGTFASLSFFTLEWTIFGRLPLKKYHCYYHCLIHHHHHLHHYHDHHFLLFLFQRPRIYPTKKNCLKYSYHVIHPLRYYKILKQNDDNSEAGDRGDHGNENDDIDDVEDDDDEDDVYDVNQQDQLINGHEN</sequence>
<feature type="transmembrane region" description="Helical" evidence="10">
    <location>
        <begin position="349"/>
        <end position="373"/>
    </location>
</feature>
<dbReference type="Pfam" id="PF05978">
    <property type="entry name" value="UNC-93"/>
    <property type="match status" value="1"/>
</dbReference>
<evidence type="ECO:0000313" key="12">
    <source>
        <dbReference type="RefSeq" id="XP_036367982.1"/>
    </source>
</evidence>
<keyword evidence="4 10" id="KW-1133">Transmembrane helix</keyword>
<dbReference type="InterPro" id="IPR036259">
    <property type="entry name" value="MFS_trans_sf"/>
</dbReference>
<reference evidence="12" key="1">
    <citation type="submission" date="2025-08" db="UniProtKB">
        <authorList>
            <consortium name="RefSeq"/>
        </authorList>
    </citation>
    <scope>IDENTIFICATION</scope>
</reference>
<dbReference type="InterPro" id="IPR010291">
    <property type="entry name" value="Ion_channel_UNC-93"/>
</dbReference>
<name>A0A7E6FM87_9MOLL</name>
<dbReference type="PANTHER" id="PTHR23294">
    <property type="entry name" value="ET TRANSLATION PRODUCT-RELATED"/>
    <property type="match status" value="1"/>
</dbReference>
<evidence type="ECO:0000256" key="5">
    <source>
        <dbReference type="ARBA" id="ARBA00023136"/>
    </source>
</evidence>
<accession>A0A7E6FM87</accession>